<evidence type="ECO:0000313" key="1">
    <source>
        <dbReference type="EMBL" id="BDR90989.1"/>
    </source>
</evidence>
<reference evidence="4" key="3">
    <citation type="submission" date="2022-09" db="EMBL/GenBank/DDBJ databases">
        <title>Complete genome sequence of Vulcanisaeta souniana.</title>
        <authorList>
            <person name="Kato S."/>
            <person name="Itoh T."/>
            <person name="Ohkuma M."/>
        </authorList>
    </citation>
    <scope>NUCLEOTIDE SEQUENCE [LARGE SCALE GENOMIC DNA]</scope>
    <source>
        <strain evidence="4">JCM 11219</strain>
    </source>
</reference>
<name>A0A830E7R9_9CREN</name>
<reference evidence="1" key="4">
    <citation type="journal article" date="2023" name="Microbiol. Resour. Announc.">
        <title>Complete Genome Sequence of Vulcanisaeta souniana Strain IC-059, a Hyperthermophilic Archaeon Isolated from Hot Spring Water in Japan.</title>
        <authorList>
            <person name="Kato S."/>
            <person name="Itoh T."/>
            <person name="Wu L."/>
            <person name="Ma J."/>
            <person name="Ohkuma M."/>
        </authorList>
    </citation>
    <scope>NUCLEOTIDE SEQUENCE</scope>
    <source>
        <strain evidence="1">JCM 11219</strain>
    </source>
</reference>
<organism evidence="2 3">
    <name type="scientific">Vulcanisaeta souniana JCM 11219</name>
    <dbReference type="NCBI Taxonomy" id="1293586"/>
    <lineage>
        <taxon>Archaea</taxon>
        <taxon>Thermoproteota</taxon>
        <taxon>Thermoprotei</taxon>
        <taxon>Thermoproteales</taxon>
        <taxon>Thermoproteaceae</taxon>
        <taxon>Vulcanisaeta</taxon>
    </lineage>
</organism>
<dbReference type="Proteomes" id="UP000657075">
    <property type="component" value="Unassembled WGS sequence"/>
</dbReference>
<dbReference type="PANTHER" id="PTHR31891">
    <property type="entry name" value="FORMAMIDASE C869.04-RELATED"/>
    <property type="match status" value="1"/>
</dbReference>
<reference evidence="2" key="2">
    <citation type="submission" date="2020-09" db="EMBL/GenBank/DDBJ databases">
        <authorList>
            <person name="Sun Q."/>
            <person name="Ohkuma M."/>
        </authorList>
    </citation>
    <scope>NUCLEOTIDE SEQUENCE</scope>
    <source>
        <strain evidence="2">JCM 11219</strain>
    </source>
</reference>
<keyword evidence="4" id="KW-1185">Reference proteome</keyword>
<proteinExistence type="predicted"/>
<dbReference type="GO" id="GO:0016811">
    <property type="term" value="F:hydrolase activity, acting on carbon-nitrogen (but not peptide) bonds, in linear amides"/>
    <property type="evidence" value="ECO:0007669"/>
    <property type="project" value="InterPro"/>
</dbReference>
<dbReference type="Proteomes" id="UP001060771">
    <property type="component" value="Chromosome"/>
</dbReference>
<protein>
    <submittedName>
        <fullName evidence="2">Acetamidase</fullName>
    </submittedName>
</protein>
<dbReference type="AlphaFoldDB" id="A0A830E7R9"/>
<reference evidence="2" key="1">
    <citation type="journal article" date="2014" name="Int. J. Syst. Evol. Microbiol.">
        <title>Complete genome sequence of Corynebacterium casei LMG S-19264T (=DSM 44701T), isolated from a smear-ripened cheese.</title>
        <authorList>
            <consortium name="US DOE Joint Genome Institute (JGI-PGF)"/>
            <person name="Walter F."/>
            <person name="Albersmeier A."/>
            <person name="Kalinowski J."/>
            <person name="Ruckert C."/>
        </authorList>
    </citation>
    <scope>NUCLEOTIDE SEQUENCE</scope>
    <source>
        <strain evidence="2">JCM 11219</strain>
    </source>
</reference>
<evidence type="ECO:0000313" key="4">
    <source>
        <dbReference type="Proteomes" id="UP001060771"/>
    </source>
</evidence>
<dbReference type="SUPFAM" id="SSF141130">
    <property type="entry name" value="Acetamidase/Formamidase-like"/>
    <property type="match status" value="1"/>
</dbReference>
<dbReference type="EMBL" id="BMNM01000006">
    <property type="protein sequence ID" value="GGI79837.1"/>
    <property type="molecule type" value="Genomic_DNA"/>
</dbReference>
<dbReference type="OrthoDB" id="42832at2157"/>
<dbReference type="Pfam" id="PF03069">
    <property type="entry name" value="FmdA_AmdA"/>
    <property type="match status" value="2"/>
</dbReference>
<dbReference type="InterPro" id="IPR004304">
    <property type="entry name" value="FmdA_AmdA"/>
</dbReference>
<evidence type="ECO:0000313" key="3">
    <source>
        <dbReference type="Proteomes" id="UP000657075"/>
    </source>
</evidence>
<gene>
    <name evidence="2" type="ORF">GCM10007112_15980</name>
    <name evidence="1" type="ORF">Vsou_00820</name>
</gene>
<dbReference type="GeneID" id="76205633"/>
<sequence>MITIDGTKEENLHYKWSPNLKPIAHVRDGDEVRVIIPDSSTMQVKPGMTAEDLARLDSSKFDAAVGPIYVEGAEPGDALAVDILDIQVGDWGWSAILGFIGLLKGKFRDLLVHWRISNGYAETVGDFLKGIKVPVRPFLGVIGVAPREGEFEMIPPQYFGGNMDNRLHGIGARVYLPVNVRGALLSLADPHASQGDGEVTGTAIETSATVRIRVNVIKGMGIRRPFTVAPVRDEPTDIIATMGISSDLYQAARDALEDMLTILNRLYGLTPEEGYVLSSVIGNLRISEIVDEPNYVVTLTIPRNIVGKIRQ</sequence>
<dbReference type="PANTHER" id="PTHR31891:SF1">
    <property type="entry name" value="FORMAMIDASE C869.04-RELATED"/>
    <property type="match status" value="1"/>
</dbReference>
<evidence type="ECO:0000313" key="2">
    <source>
        <dbReference type="EMBL" id="GGI79837.1"/>
    </source>
</evidence>
<dbReference type="Gene3D" id="2.60.120.580">
    <property type="entry name" value="Acetamidase/Formamidase-like domains"/>
    <property type="match status" value="2"/>
</dbReference>
<dbReference type="RefSeq" id="WP_188603467.1">
    <property type="nucleotide sequence ID" value="NZ_AP026830.1"/>
</dbReference>
<dbReference type="Gene3D" id="3.10.28.20">
    <property type="entry name" value="Acetamidase/Formamidase-like domains"/>
    <property type="match status" value="1"/>
</dbReference>
<dbReference type="EMBL" id="AP026830">
    <property type="protein sequence ID" value="BDR90989.1"/>
    <property type="molecule type" value="Genomic_DNA"/>
</dbReference>
<accession>A0A830E7R9</accession>